<comment type="caution">
    <text evidence="2">The sequence shown here is derived from an EMBL/GenBank/DDBJ whole genome shotgun (WGS) entry which is preliminary data.</text>
</comment>
<dbReference type="AlphaFoldDB" id="A0A8S2UV15"/>
<keyword evidence="1" id="KW-1133">Transmembrane helix</keyword>
<name>A0A8S2UV15_9BILA</name>
<keyword evidence="1" id="KW-0812">Transmembrane</keyword>
<evidence type="ECO:0000313" key="3">
    <source>
        <dbReference type="Proteomes" id="UP000676336"/>
    </source>
</evidence>
<keyword evidence="1" id="KW-0472">Membrane</keyword>
<gene>
    <name evidence="2" type="ORF">SMN809_LOCUS28332</name>
</gene>
<evidence type="ECO:0000256" key="1">
    <source>
        <dbReference type="SAM" id="Phobius"/>
    </source>
</evidence>
<sequence>MIDLFVKDFNHLTDNEIRIFELLNKSLQSGKFIFLGPSLKLEFMDEGLYHLRLTYLWGDQFCLTSVDLLILMISNTATLTSYTFTYFLACIFILILMEAFFTSRSTNDHINFKMLVKIREQSQKLLPYEYLISERNNFKKK</sequence>
<reference evidence="2" key="1">
    <citation type="submission" date="2021-02" db="EMBL/GenBank/DDBJ databases">
        <authorList>
            <person name="Nowell W R."/>
        </authorList>
    </citation>
    <scope>NUCLEOTIDE SEQUENCE</scope>
</reference>
<dbReference type="Proteomes" id="UP000676336">
    <property type="component" value="Unassembled WGS sequence"/>
</dbReference>
<dbReference type="EMBL" id="CAJOBI010047103">
    <property type="protein sequence ID" value="CAF4352987.1"/>
    <property type="molecule type" value="Genomic_DNA"/>
</dbReference>
<organism evidence="2 3">
    <name type="scientific">Rotaria magnacalcarata</name>
    <dbReference type="NCBI Taxonomy" id="392030"/>
    <lineage>
        <taxon>Eukaryota</taxon>
        <taxon>Metazoa</taxon>
        <taxon>Spiralia</taxon>
        <taxon>Gnathifera</taxon>
        <taxon>Rotifera</taxon>
        <taxon>Eurotatoria</taxon>
        <taxon>Bdelloidea</taxon>
        <taxon>Philodinida</taxon>
        <taxon>Philodinidae</taxon>
        <taxon>Rotaria</taxon>
    </lineage>
</organism>
<accession>A0A8S2UV15</accession>
<proteinExistence type="predicted"/>
<evidence type="ECO:0000313" key="2">
    <source>
        <dbReference type="EMBL" id="CAF4352987.1"/>
    </source>
</evidence>
<feature type="transmembrane region" description="Helical" evidence="1">
    <location>
        <begin position="79"/>
        <end position="101"/>
    </location>
</feature>
<protein>
    <submittedName>
        <fullName evidence="2">Uncharacterized protein</fullName>
    </submittedName>
</protein>